<dbReference type="InterPro" id="IPR003675">
    <property type="entry name" value="Rce1/LyrA-like_dom"/>
</dbReference>
<feature type="transmembrane region" description="Helical" evidence="1">
    <location>
        <begin position="638"/>
        <end position="659"/>
    </location>
</feature>
<reference evidence="3 4" key="1">
    <citation type="journal article" date="2009" name="J. Bacteriol.">
        <title>Draft genome sequence of the extremely acidophilic bacterium Acidithiobacillus caldus ATCC 51756 reveals metabolic versatility in the genus Acidithiobacillus.</title>
        <authorList>
            <person name="Valdes J."/>
            <person name="Quatrini R."/>
            <person name="Hallberg K."/>
            <person name="Dopson M."/>
            <person name="Valenzuela P.D."/>
            <person name="Holmes D.S."/>
        </authorList>
    </citation>
    <scope>NUCLEOTIDE SEQUENCE [LARGE SCALE GENOMIC DNA]</scope>
    <source>
        <strain evidence="4">ATCC 51756 / DSM 8584 / KU</strain>
    </source>
</reference>
<dbReference type="Proteomes" id="UP000005522">
    <property type="component" value="Chromosome"/>
</dbReference>
<dbReference type="GO" id="GO:0004175">
    <property type="term" value="F:endopeptidase activity"/>
    <property type="evidence" value="ECO:0007669"/>
    <property type="project" value="UniProtKB-ARBA"/>
</dbReference>
<feature type="transmembrane region" description="Helical" evidence="1">
    <location>
        <begin position="54"/>
        <end position="75"/>
    </location>
</feature>
<name>A0A059ZXA1_ACICK</name>
<dbReference type="eggNOG" id="COG1266">
    <property type="taxonomic scope" value="Bacteria"/>
</dbReference>
<dbReference type="Pfam" id="PF02517">
    <property type="entry name" value="Rce1-like"/>
    <property type="match status" value="1"/>
</dbReference>
<feature type="transmembrane region" description="Helical" evidence="1">
    <location>
        <begin position="671"/>
        <end position="690"/>
    </location>
</feature>
<feature type="transmembrane region" description="Helical" evidence="1">
    <location>
        <begin position="402"/>
        <end position="427"/>
    </location>
</feature>
<feature type="transmembrane region" description="Helical" evidence="1">
    <location>
        <begin position="119"/>
        <end position="141"/>
    </location>
</feature>
<evidence type="ECO:0000256" key="1">
    <source>
        <dbReference type="SAM" id="Phobius"/>
    </source>
</evidence>
<feature type="transmembrane region" description="Helical" evidence="1">
    <location>
        <begin position="369"/>
        <end position="395"/>
    </location>
</feature>
<dbReference type="PANTHER" id="PTHR36435">
    <property type="entry name" value="SLR1288 PROTEIN"/>
    <property type="match status" value="1"/>
</dbReference>
<keyword evidence="1" id="KW-0812">Transmembrane</keyword>
<feature type="transmembrane region" description="Helical" evidence="1">
    <location>
        <begin position="343"/>
        <end position="363"/>
    </location>
</feature>
<feature type="transmembrane region" description="Helical" evidence="1">
    <location>
        <begin position="433"/>
        <end position="451"/>
    </location>
</feature>
<keyword evidence="1" id="KW-1133">Transmembrane helix</keyword>
<feature type="domain" description="CAAX prenyl protease 2/Lysostaphin resistance protein A-like" evidence="2">
    <location>
        <begin position="640"/>
        <end position="734"/>
    </location>
</feature>
<dbReference type="KEGG" id="acz:Acaty_c2313"/>
<feature type="transmembrane region" description="Helical" evidence="1">
    <location>
        <begin position="489"/>
        <end position="517"/>
    </location>
</feature>
<sequence>MTAAWRSLRPALFLRDNFYALLGTLILFILVLSLGQSKVQVDHWHPSHAWAAEFSRTLLGFGLLMLSAGLFVHYWRIVSEPLVFPVPRFRRDHRWLFSALVVLLAVFAAAVLLRRDAPLPGALLLPLPFILNGVGIAAFLGSPMAKAQGANRWLGPLLLLPSYLIIFIGPLYWSIGTLAPALAIPLALLAAVIIALALVHTPQELRTRIAARRTARWTLPRLPVDGIRRILAWTPGPARFAPWVYGPRRFGILGTMLSQGINFGVFALIFFAFLHWGAHPPPGTDPLRLIIVRALSFASLFGLAWGSWIVRHFEWQSLLLTGAWGDRRGEMVDRWLGDYARHLSVLVAASLLVPLILMALLPIPMSTLLATLCIFAAALVVNAYLPLTAVALGAFRGLGYGLVVSLGALGNFLLLSLLLGFCLLAPAGVRSFSPAWDFSLSLVALVFILLVHQRAKARLQGADWLLTGLAKGPAPTLASARGRERPWTAFAGLLLMLALFLGQLGVTILALFVRGFWIGVELGMRYAAEHVPVPVRLIHSTIAQVSLDFRIWTGLLAYIVTALALLGFLYWYLSREQWRSPAQVAWCPPSTTRAYPVAFVLGVLLAALSALLFIAFPPPEHLSPQSLGIFDAFHLPGWPNYVMILLTVILAPVTEEIVFRGAGLAGLRRRLSPWVAGSIVTLLFVLAHVPSKIDDFHYPEALLIIAALGTALLWLRLKYRSLWPPIFLHALWNAAAVAAVLLH</sequence>
<feature type="transmembrane region" description="Helical" evidence="1">
    <location>
        <begin position="696"/>
        <end position="715"/>
    </location>
</feature>
<feature type="transmembrane region" description="Helical" evidence="1">
    <location>
        <begin position="555"/>
        <end position="573"/>
    </location>
</feature>
<dbReference type="RefSeq" id="WP_004868775.1">
    <property type="nucleotide sequence ID" value="NZ_CP005986.1"/>
</dbReference>
<dbReference type="InterPro" id="IPR052710">
    <property type="entry name" value="CAAX_protease"/>
</dbReference>
<keyword evidence="1" id="KW-0472">Membrane</keyword>
<gene>
    <name evidence="3" type="ORF">Acaty_c2313</name>
</gene>
<feature type="transmembrane region" description="Helical" evidence="1">
    <location>
        <begin position="153"/>
        <end position="173"/>
    </location>
</feature>
<feature type="transmembrane region" description="Helical" evidence="1">
    <location>
        <begin position="257"/>
        <end position="278"/>
    </location>
</feature>
<dbReference type="PANTHER" id="PTHR36435:SF1">
    <property type="entry name" value="CAAX AMINO TERMINAL PROTEASE FAMILY PROTEIN"/>
    <property type="match status" value="1"/>
</dbReference>
<dbReference type="GO" id="GO:0080120">
    <property type="term" value="P:CAAX-box protein maturation"/>
    <property type="evidence" value="ECO:0007669"/>
    <property type="project" value="UniProtKB-ARBA"/>
</dbReference>
<feature type="transmembrane region" description="Helical" evidence="1">
    <location>
        <begin position="179"/>
        <end position="199"/>
    </location>
</feature>
<dbReference type="EMBL" id="CP005986">
    <property type="protein sequence ID" value="AIA56160.1"/>
    <property type="molecule type" value="Genomic_DNA"/>
</dbReference>
<feature type="transmembrane region" description="Helical" evidence="1">
    <location>
        <begin position="95"/>
        <end position="113"/>
    </location>
</feature>
<feature type="transmembrane region" description="Helical" evidence="1">
    <location>
        <begin position="722"/>
        <end position="742"/>
    </location>
</feature>
<protein>
    <recommendedName>
        <fullName evidence="2">CAAX prenyl protease 2/Lysostaphin resistance protein A-like domain-containing protein</fullName>
    </recommendedName>
</protein>
<evidence type="ECO:0000313" key="4">
    <source>
        <dbReference type="Proteomes" id="UP000005522"/>
    </source>
</evidence>
<evidence type="ECO:0000259" key="2">
    <source>
        <dbReference type="Pfam" id="PF02517"/>
    </source>
</evidence>
<evidence type="ECO:0000313" key="3">
    <source>
        <dbReference type="EMBL" id="AIA56160.1"/>
    </source>
</evidence>
<accession>A0A059ZXA1</accession>
<feature type="transmembrane region" description="Helical" evidence="1">
    <location>
        <begin position="290"/>
        <end position="310"/>
    </location>
</feature>
<organism evidence="3 4">
    <name type="scientific">Acidithiobacillus caldus (strain ATCC 51756 / DSM 8584 / KU)</name>
    <dbReference type="NCBI Taxonomy" id="637389"/>
    <lineage>
        <taxon>Bacteria</taxon>
        <taxon>Pseudomonadati</taxon>
        <taxon>Pseudomonadota</taxon>
        <taxon>Acidithiobacillia</taxon>
        <taxon>Acidithiobacillales</taxon>
        <taxon>Acidithiobacillaceae</taxon>
        <taxon>Acidithiobacillus</taxon>
    </lineage>
</organism>
<dbReference type="HOGENOM" id="CLU_373701_0_0_6"/>
<dbReference type="AlphaFoldDB" id="A0A059ZXA1"/>
<feature type="transmembrane region" description="Helical" evidence="1">
    <location>
        <begin position="12"/>
        <end position="34"/>
    </location>
</feature>
<feature type="transmembrane region" description="Helical" evidence="1">
    <location>
        <begin position="594"/>
        <end position="618"/>
    </location>
</feature>
<proteinExistence type="predicted"/>